<name>A0A935JX06_9RHOO</name>
<dbReference type="InterPro" id="IPR020841">
    <property type="entry name" value="PKS_Beta-ketoAc_synthase_dom"/>
</dbReference>
<feature type="domain" description="Ketosynthase family 3 (KS3)" evidence="5">
    <location>
        <begin position="439"/>
        <end position="731"/>
    </location>
</feature>
<evidence type="ECO:0000256" key="4">
    <source>
        <dbReference type="RuleBase" id="RU003694"/>
    </source>
</evidence>
<dbReference type="Proteomes" id="UP000739411">
    <property type="component" value="Unassembled WGS sequence"/>
</dbReference>
<keyword evidence="2" id="KW-0597">Phosphoprotein</keyword>
<dbReference type="EMBL" id="JADJMS010000021">
    <property type="protein sequence ID" value="MBK7415531.1"/>
    <property type="molecule type" value="Genomic_DNA"/>
</dbReference>
<dbReference type="InterPro" id="IPR018201">
    <property type="entry name" value="Ketoacyl_synth_AS"/>
</dbReference>
<dbReference type="InterPro" id="IPR050091">
    <property type="entry name" value="PKS_NRPS_Biosynth_Enz"/>
</dbReference>
<dbReference type="AlphaFoldDB" id="A0A935JX06"/>
<keyword evidence="3 4" id="KW-0808">Transferase</keyword>
<evidence type="ECO:0000256" key="2">
    <source>
        <dbReference type="ARBA" id="ARBA00022553"/>
    </source>
</evidence>
<dbReference type="PANTHER" id="PTHR43775">
    <property type="entry name" value="FATTY ACID SYNTHASE"/>
    <property type="match status" value="1"/>
</dbReference>
<dbReference type="InterPro" id="IPR014031">
    <property type="entry name" value="Ketoacyl_synth_C"/>
</dbReference>
<dbReference type="GO" id="GO:0004315">
    <property type="term" value="F:3-oxoacyl-[acyl-carrier-protein] synthase activity"/>
    <property type="evidence" value="ECO:0007669"/>
    <property type="project" value="InterPro"/>
</dbReference>
<dbReference type="PROSITE" id="PS52004">
    <property type="entry name" value="KS3_2"/>
    <property type="match status" value="2"/>
</dbReference>
<dbReference type="Gene3D" id="3.40.47.10">
    <property type="match status" value="2"/>
</dbReference>
<dbReference type="InterPro" id="IPR014030">
    <property type="entry name" value="Ketoacyl_synth_N"/>
</dbReference>
<evidence type="ECO:0000313" key="7">
    <source>
        <dbReference type="Proteomes" id="UP000739411"/>
    </source>
</evidence>
<comment type="similarity">
    <text evidence="4">Belongs to the thiolase-like superfamily. Beta-ketoacyl-ACP synthases family.</text>
</comment>
<dbReference type="PROSITE" id="PS00606">
    <property type="entry name" value="KS3_1"/>
    <property type="match status" value="1"/>
</dbReference>
<comment type="caution">
    <text evidence="6">The sequence shown here is derived from an EMBL/GenBank/DDBJ whole genome shotgun (WGS) entry which is preliminary data.</text>
</comment>
<evidence type="ECO:0000313" key="6">
    <source>
        <dbReference type="EMBL" id="MBK7415531.1"/>
    </source>
</evidence>
<sequence>MSFEPIAIIGQSCTLPGALSPEALWANVLAGHSSISQVPAERWGLPRESVIGSVAQSADRTWSDVGGYVSGFQFDPTGTAIPAEELLALDPLFQLTVHGVRQALQSAGLPGPAQNTGLVLGNLSFPSAVMARYAQSVWLDQQPRPHAKNRFNSGLPAHLTAHALGLGGGAFALDAACASSLYAIKLACDRLHDRSADVMVAGAVNQADDLFIHVGFCALSALSKTGQSRPFHRDADGLVPAEGAGFVVLERLSDALAAGRKVLGVIRGVGLSNDGRGRGLLAPSEEGQERALRLAYEQAGLQPADISLLECHATGTPIGDATELRSMARVFAGCANVPIGSLKSNLGHLITAAGVAGLIKVLAAMEHGKKPPTLNIDQPNDALAGTPFRLLRETEAWTGPKRAGISAFGFGGNNAHLIVEALEETPVAARSFVTPHQHTDEIAIVGIGARVGRGDSAADFTRDLFSGQNVAEARQNVSVALDGLRFPPNDLQQSLSQQTMVLEAAREAANGISLPRERTAVLVGMGCDAEVSRYGTRWRLANESSDPTWLAVARDGIVPVLQSSGVVGTMPNIPANRINSQLDLAGPAFTVSAEEASGLTALHIAARALRSGEIDAALVGAVDLSHEPVHLAALAALGRNTPPADAAVVLILKRLADARRDGDTVFATLDASTGEATLQLGDAGNGLDLSTSFGKSHAANGLLHVAAAALALASWRSTTGRHCRNAVVWRA</sequence>
<gene>
    <name evidence="6" type="ORF">IPJ38_10895</name>
</gene>
<organism evidence="6 7">
    <name type="scientific">Candidatus Dechloromonas phosphorivorans</name>
    <dbReference type="NCBI Taxonomy" id="2899244"/>
    <lineage>
        <taxon>Bacteria</taxon>
        <taxon>Pseudomonadati</taxon>
        <taxon>Pseudomonadota</taxon>
        <taxon>Betaproteobacteria</taxon>
        <taxon>Rhodocyclales</taxon>
        <taxon>Azonexaceae</taxon>
        <taxon>Dechloromonas</taxon>
    </lineage>
</organism>
<dbReference type="GO" id="GO:0004312">
    <property type="term" value="F:fatty acid synthase activity"/>
    <property type="evidence" value="ECO:0007669"/>
    <property type="project" value="TreeGrafter"/>
</dbReference>
<feature type="domain" description="Ketosynthase family 3 (KS3)" evidence="5">
    <location>
        <begin position="3"/>
        <end position="421"/>
    </location>
</feature>
<dbReference type="GO" id="GO:0006633">
    <property type="term" value="P:fatty acid biosynthetic process"/>
    <property type="evidence" value="ECO:0007669"/>
    <property type="project" value="InterPro"/>
</dbReference>
<dbReference type="SUPFAM" id="SSF53901">
    <property type="entry name" value="Thiolase-like"/>
    <property type="match status" value="2"/>
</dbReference>
<dbReference type="InterPro" id="IPR016039">
    <property type="entry name" value="Thiolase-like"/>
</dbReference>
<reference evidence="6 7" key="1">
    <citation type="submission" date="2020-10" db="EMBL/GenBank/DDBJ databases">
        <title>Connecting structure to function with the recovery of over 1000 high-quality activated sludge metagenome-assembled genomes encoding full-length rRNA genes using long-read sequencing.</title>
        <authorList>
            <person name="Singleton C.M."/>
            <person name="Petriglieri F."/>
            <person name="Kristensen J.M."/>
            <person name="Kirkegaard R.H."/>
            <person name="Michaelsen T.Y."/>
            <person name="Andersen M.H."/>
            <person name="Karst S.M."/>
            <person name="Dueholm M.S."/>
            <person name="Nielsen P.H."/>
            <person name="Albertsen M."/>
        </authorList>
    </citation>
    <scope>NUCLEOTIDE SEQUENCE [LARGE SCALE GENOMIC DNA]</scope>
    <source>
        <strain evidence="6">EsbW_18-Q3-R4-48_BATAC.463</strain>
    </source>
</reference>
<dbReference type="SMART" id="SM00825">
    <property type="entry name" value="PKS_KS"/>
    <property type="match status" value="1"/>
</dbReference>
<evidence type="ECO:0000256" key="1">
    <source>
        <dbReference type="ARBA" id="ARBA00022450"/>
    </source>
</evidence>
<dbReference type="PANTHER" id="PTHR43775:SF37">
    <property type="entry name" value="SI:DKEY-61P9.11"/>
    <property type="match status" value="1"/>
</dbReference>
<dbReference type="CDD" id="cd00833">
    <property type="entry name" value="PKS"/>
    <property type="match status" value="1"/>
</dbReference>
<dbReference type="Pfam" id="PF02801">
    <property type="entry name" value="Ketoacyl-synt_C"/>
    <property type="match status" value="1"/>
</dbReference>
<evidence type="ECO:0000259" key="5">
    <source>
        <dbReference type="PROSITE" id="PS52004"/>
    </source>
</evidence>
<accession>A0A935JX06</accession>
<evidence type="ECO:0000256" key="3">
    <source>
        <dbReference type="ARBA" id="ARBA00022679"/>
    </source>
</evidence>
<dbReference type="Pfam" id="PF00109">
    <property type="entry name" value="ketoacyl-synt"/>
    <property type="match status" value="2"/>
</dbReference>
<protein>
    <recommendedName>
        <fullName evidence="5">Ketosynthase family 3 (KS3) domain-containing protein</fullName>
    </recommendedName>
</protein>
<keyword evidence="1" id="KW-0596">Phosphopantetheine</keyword>
<proteinExistence type="inferred from homology"/>